<evidence type="ECO:0000313" key="3">
    <source>
        <dbReference type="Proteomes" id="UP000293045"/>
    </source>
</evidence>
<feature type="compositionally biased region" description="Polar residues" evidence="1">
    <location>
        <begin position="1"/>
        <end position="17"/>
    </location>
</feature>
<name>A0A4Q9L1H5_9MICR</name>
<dbReference type="EMBL" id="PIXR01001615">
    <property type="protein sequence ID" value="TBU00651.1"/>
    <property type="molecule type" value="Genomic_DNA"/>
</dbReference>
<evidence type="ECO:0000256" key="1">
    <source>
        <dbReference type="SAM" id="MobiDB-lite"/>
    </source>
</evidence>
<accession>A0A4Q9L1H5</accession>
<comment type="caution">
    <text evidence="2">The sequence shown here is derived from an EMBL/GenBank/DDBJ whole genome shotgun (WGS) entry which is preliminary data.</text>
</comment>
<evidence type="ECO:0000313" key="2">
    <source>
        <dbReference type="EMBL" id="TBU00651.1"/>
    </source>
</evidence>
<dbReference type="VEuPathDB" id="MicrosporidiaDB:CWI39_1615p0010"/>
<dbReference type="Proteomes" id="UP000293045">
    <property type="component" value="Unassembled WGS sequence"/>
</dbReference>
<dbReference type="AlphaFoldDB" id="A0A4Q9L1H5"/>
<proteinExistence type="predicted"/>
<organism evidence="2 3">
    <name type="scientific">Hamiltosporidium magnivora</name>
    <dbReference type="NCBI Taxonomy" id="148818"/>
    <lineage>
        <taxon>Eukaryota</taxon>
        <taxon>Fungi</taxon>
        <taxon>Fungi incertae sedis</taxon>
        <taxon>Microsporidia</taxon>
        <taxon>Dubosqiidae</taxon>
        <taxon>Hamiltosporidium</taxon>
    </lineage>
</organism>
<reference evidence="2 3" key="1">
    <citation type="submission" date="2017-12" db="EMBL/GenBank/DDBJ databases">
        <authorList>
            <person name="Pombert J.-F."/>
            <person name="Haag K.L."/>
            <person name="Ebert D."/>
        </authorList>
    </citation>
    <scope>NUCLEOTIDE SEQUENCE [LARGE SCALE GENOMIC DNA]</scope>
    <source>
        <strain evidence="2">IL-BN-2</strain>
    </source>
</reference>
<gene>
    <name evidence="2" type="ORF">CWI39_1615p0010</name>
</gene>
<sequence length="217" mass="25530">MPNSSDYYLPSPQSYEPIQNLKKNIKKKKTKKRKTLGKYVPFKSIYEQPDISKLTPRQQLMVLRYKNAITNAESDNFIVVENSYQPQTFERKTRLNIKKPTDNTENLNNPNLENPAIPINNNISLENRISPNFEIKKHKCDKKLKMCSKCTKDIKNILIFLKTELVVHECKFKSIIFMEIKKLERILNHKNDFSFFKNETARIIDVISNLQCCSKNK</sequence>
<feature type="compositionally biased region" description="Basic residues" evidence="1">
    <location>
        <begin position="23"/>
        <end position="33"/>
    </location>
</feature>
<dbReference type="VEuPathDB" id="MicrosporidiaDB:CWI36_0655p0020"/>
<feature type="region of interest" description="Disordered" evidence="1">
    <location>
        <begin position="1"/>
        <end position="33"/>
    </location>
</feature>
<protein>
    <submittedName>
        <fullName evidence="2">Uncharacterized protein</fullName>
    </submittedName>
</protein>